<gene>
    <name evidence="1" type="ORF">GCM10009784_31360</name>
</gene>
<dbReference type="Pfam" id="PF11248">
    <property type="entry name" value="DUF3046"/>
    <property type="match status" value="1"/>
</dbReference>
<evidence type="ECO:0008006" key="3">
    <source>
        <dbReference type="Google" id="ProtNLM"/>
    </source>
</evidence>
<comment type="caution">
    <text evidence="1">The sequence shown here is derived from an EMBL/GenBank/DDBJ whole genome shotgun (WGS) entry which is preliminary data.</text>
</comment>
<accession>A0ABP5MTF7</accession>
<dbReference type="InterPro" id="IPR021408">
    <property type="entry name" value="DUF3046"/>
</dbReference>
<name>A0ABP5MTF7_9MICC</name>
<protein>
    <recommendedName>
        <fullName evidence="3">Histidine kinase</fullName>
    </recommendedName>
</protein>
<keyword evidence="2" id="KW-1185">Reference proteome</keyword>
<organism evidence="1 2">
    <name type="scientific">Arthrobacter parietis</name>
    <dbReference type="NCBI Taxonomy" id="271434"/>
    <lineage>
        <taxon>Bacteria</taxon>
        <taxon>Bacillati</taxon>
        <taxon>Actinomycetota</taxon>
        <taxon>Actinomycetes</taxon>
        <taxon>Micrococcales</taxon>
        <taxon>Micrococcaceae</taxon>
        <taxon>Arthrobacter</taxon>
    </lineage>
</organism>
<proteinExistence type="predicted"/>
<dbReference type="RefSeq" id="WP_277358757.1">
    <property type="nucleotide sequence ID" value="NZ_BAAAON010000010.1"/>
</dbReference>
<dbReference type="Proteomes" id="UP001500974">
    <property type="component" value="Unassembled WGS sequence"/>
</dbReference>
<reference evidence="2" key="1">
    <citation type="journal article" date="2019" name="Int. J. Syst. Evol. Microbiol.">
        <title>The Global Catalogue of Microorganisms (GCM) 10K type strain sequencing project: providing services to taxonomists for standard genome sequencing and annotation.</title>
        <authorList>
            <consortium name="The Broad Institute Genomics Platform"/>
            <consortium name="The Broad Institute Genome Sequencing Center for Infectious Disease"/>
            <person name="Wu L."/>
            <person name="Ma J."/>
        </authorList>
    </citation>
    <scope>NUCLEOTIDE SEQUENCE [LARGE SCALE GENOMIC DNA]</scope>
    <source>
        <strain evidence="2">JCM 14917</strain>
    </source>
</reference>
<evidence type="ECO:0000313" key="1">
    <source>
        <dbReference type="EMBL" id="GAA2178117.1"/>
    </source>
</evidence>
<dbReference type="EMBL" id="BAAAON010000010">
    <property type="protein sequence ID" value="GAA2178117.1"/>
    <property type="molecule type" value="Genomic_DNA"/>
</dbReference>
<evidence type="ECO:0000313" key="2">
    <source>
        <dbReference type="Proteomes" id="UP001500974"/>
    </source>
</evidence>
<sequence>MRTSDFWRLMDDEFGPAYSRTLAQTLHLSGLGDRTPAGALQAGADPKAVWLAVCEMQDVPEYRRLGRDVKPR</sequence>